<dbReference type="PROSITE" id="PS50844">
    <property type="entry name" value="AFP_LIKE"/>
    <property type="match status" value="1"/>
</dbReference>
<dbReference type="InterPro" id="IPR006190">
    <property type="entry name" value="SAF_AFP_Neu5Ac"/>
</dbReference>
<dbReference type="Pfam" id="PF08666">
    <property type="entry name" value="SAF"/>
    <property type="match status" value="1"/>
</dbReference>
<gene>
    <name evidence="2" type="ORF">ACFO5R_09835</name>
</gene>
<dbReference type="CDD" id="cd11615">
    <property type="entry name" value="SAF_NeuB_like"/>
    <property type="match status" value="1"/>
</dbReference>
<dbReference type="SUPFAM" id="SSF51269">
    <property type="entry name" value="AFP III-like domain"/>
    <property type="match status" value="1"/>
</dbReference>
<feature type="domain" description="AFP-like" evidence="1">
    <location>
        <begin position="286"/>
        <end position="347"/>
    </location>
</feature>
<accession>A0ABD5PP36</accession>
<protein>
    <submittedName>
        <fullName evidence="2">N-acetylneuraminate synthase family protein</fullName>
    </submittedName>
</protein>
<dbReference type="SUPFAM" id="SSF51569">
    <property type="entry name" value="Aldolase"/>
    <property type="match status" value="1"/>
</dbReference>
<keyword evidence="3" id="KW-1185">Reference proteome</keyword>
<dbReference type="PANTHER" id="PTHR42966">
    <property type="entry name" value="N-ACETYLNEURAMINATE SYNTHASE"/>
    <property type="match status" value="1"/>
</dbReference>
<sequence length="347" mass="37943">MMNAEFSVGSDEPTYVIAEAGSNHNGDLETAMELVDAAADAGADAVKFQTFRAESMYVENSGTVETPKGERALYDIVADAEMPYEWIPELHDRCRDRNVDFLSSPFDERSVDELEPYVPAYKVASSVLSHHPFLETLAERDKPIVASTGAHDLADVREAVETMERSGVSDLVLLHCVSSYPTPLESANVRAVRRLAEEFDVPVGLSDHTLDPTTAPTAAVALGADVVEKHFTLDSSQEGLDHSYALEPDELTAMIDAIQDTETALGTGVVTVQSVEEDWYESARRTIHAARDISEGSWITSEDISILRSGHRERGLEPKHVDDVVGSVACTDIEKDQGISLDDFRES</sequence>
<dbReference type="Gene3D" id="3.90.1210.10">
    <property type="entry name" value="Antifreeze-like/N-acetylneuraminic acid synthase C-terminal domain"/>
    <property type="match status" value="1"/>
</dbReference>
<reference evidence="2 3" key="1">
    <citation type="journal article" date="2019" name="Int. J. Syst. Evol. Microbiol.">
        <title>The Global Catalogue of Microorganisms (GCM) 10K type strain sequencing project: providing services to taxonomists for standard genome sequencing and annotation.</title>
        <authorList>
            <consortium name="The Broad Institute Genomics Platform"/>
            <consortium name="The Broad Institute Genome Sequencing Center for Infectious Disease"/>
            <person name="Wu L."/>
            <person name="Ma J."/>
        </authorList>
    </citation>
    <scope>NUCLEOTIDE SEQUENCE [LARGE SCALE GENOMIC DNA]</scope>
    <source>
        <strain evidence="2 3">WLHS5</strain>
    </source>
</reference>
<dbReference type="InterPro" id="IPR013132">
    <property type="entry name" value="PseI/NeuA/B-like_N"/>
</dbReference>
<evidence type="ECO:0000313" key="3">
    <source>
        <dbReference type="Proteomes" id="UP001595898"/>
    </source>
</evidence>
<name>A0ABD5PP36_9EURY</name>
<proteinExistence type="predicted"/>
<comment type="caution">
    <text evidence="2">The sequence shown here is derived from an EMBL/GenBank/DDBJ whole genome shotgun (WGS) entry which is preliminary data.</text>
</comment>
<dbReference type="InterPro" id="IPR013785">
    <property type="entry name" value="Aldolase_TIM"/>
</dbReference>
<evidence type="ECO:0000313" key="2">
    <source>
        <dbReference type="EMBL" id="MFC4542227.1"/>
    </source>
</evidence>
<dbReference type="Pfam" id="PF03102">
    <property type="entry name" value="NeuB"/>
    <property type="match status" value="1"/>
</dbReference>
<dbReference type="PANTHER" id="PTHR42966:SF1">
    <property type="entry name" value="SIALIC ACID SYNTHASE"/>
    <property type="match status" value="1"/>
</dbReference>
<dbReference type="AlphaFoldDB" id="A0ABD5PP36"/>
<dbReference type="Proteomes" id="UP001595898">
    <property type="component" value="Unassembled WGS sequence"/>
</dbReference>
<dbReference type="SMART" id="SM00858">
    <property type="entry name" value="SAF"/>
    <property type="match status" value="1"/>
</dbReference>
<dbReference type="EMBL" id="JBHSFA010000005">
    <property type="protein sequence ID" value="MFC4542227.1"/>
    <property type="molecule type" value="Genomic_DNA"/>
</dbReference>
<dbReference type="Gene3D" id="3.20.20.70">
    <property type="entry name" value="Aldolase class I"/>
    <property type="match status" value="1"/>
</dbReference>
<dbReference type="InterPro" id="IPR013974">
    <property type="entry name" value="SAF"/>
</dbReference>
<dbReference type="RefSeq" id="WP_250141627.1">
    <property type="nucleotide sequence ID" value="NZ_JALIQP010000004.1"/>
</dbReference>
<organism evidence="2 3">
    <name type="scientific">Halosolutus amylolyticus</name>
    <dbReference type="NCBI Taxonomy" id="2932267"/>
    <lineage>
        <taxon>Archaea</taxon>
        <taxon>Methanobacteriati</taxon>
        <taxon>Methanobacteriota</taxon>
        <taxon>Stenosarchaea group</taxon>
        <taxon>Halobacteria</taxon>
        <taxon>Halobacteriales</taxon>
        <taxon>Natrialbaceae</taxon>
        <taxon>Halosolutus</taxon>
    </lineage>
</organism>
<evidence type="ECO:0000259" key="1">
    <source>
        <dbReference type="PROSITE" id="PS50844"/>
    </source>
</evidence>
<dbReference type="InterPro" id="IPR036732">
    <property type="entry name" value="AFP_Neu5c_C_sf"/>
</dbReference>
<dbReference type="InterPro" id="IPR057736">
    <property type="entry name" value="SAF_PseI/NeuA/NeuB"/>
</dbReference>
<dbReference type="InterPro" id="IPR051690">
    <property type="entry name" value="PseI-like"/>
</dbReference>